<keyword evidence="2" id="KW-1185">Reference proteome</keyword>
<accession>A0A1W2BPJ5</accession>
<protein>
    <submittedName>
        <fullName evidence="1">YtkA-like</fullName>
    </submittedName>
</protein>
<name>A0A1W2BPJ5_KIBAR</name>
<organism evidence="1 2">
    <name type="scientific">Kibdelosporangium aridum</name>
    <dbReference type="NCBI Taxonomy" id="2030"/>
    <lineage>
        <taxon>Bacteria</taxon>
        <taxon>Bacillati</taxon>
        <taxon>Actinomycetota</taxon>
        <taxon>Actinomycetes</taxon>
        <taxon>Pseudonocardiales</taxon>
        <taxon>Pseudonocardiaceae</taxon>
        <taxon>Kibdelosporangium</taxon>
    </lineage>
</organism>
<evidence type="ECO:0000313" key="1">
    <source>
        <dbReference type="EMBL" id="SMC74776.1"/>
    </source>
</evidence>
<gene>
    <name evidence="1" type="ORF">SAMN05661093_01882</name>
</gene>
<dbReference type="RefSeq" id="WP_084425461.1">
    <property type="nucleotide sequence ID" value="NZ_FWXV01000001.1"/>
</dbReference>
<dbReference type="EMBL" id="FWXV01000001">
    <property type="protein sequence ID" value="SMC74776.1"/>
    <property type="molecule type" value="Genomic_DNA"/>
</dbReference>
<dbReference type="AlphaFoldDB" id="A0A1W2BPJ5"/>
<reference evidence="1 2" key="1">
    <citation type="submission" date="2017-04" db="EMBL/GenBank/DDBJ databases">
        <authorList>
            <person name="Afonso C.L."/>
            <person name="Miller P.J."/>
            <person name="Scott M.A."/>
            <person name="Spackman E."/>
            <person name="Goraichik I."/>
            <person name="Dimitrov K.M."/>
            <person name="Suarez D.L."/>
            <person name="Swayne D.E."/>
        </authorList>
    </citation>
    <scope>NUCLEOTIDE SEQUENCE [LARGE SCALE GENOMIC DNA]</scope>
    <source>
        <strain evidence="1 2">DSM 43828</strain>
    </source>
</reference>
<dbReference type="OrthoDB" id="3695826at2"/>
<dbReference type="Proteomes" id="UP000192674">
    <property type="component" value="Unassembled WGS sequence"/>
</dbReference>
<evidence type="ECO:0000313" key="2">
    <source>
        <dbReference type="Proteomes" id="UP000192674"/>
    </source>
</evidence>
<sequence>MKRPLVLAAAGVVAIALLLLTVLPSAEPVRLTSSDVTVQLDKTTTGTVVAQVETPPGVAAVSVFATMPRMGHLTGEITAVREKPGLFKATGELFSMPGLWELSVRADVRVVTFEITVK</sequence>
<proteinExistence type="predicted"/>